<keyword evidence="5" id="KW-1185">Reference proteome</keyword>
<dbReference type="InterPro" id="IPR028994">
    <property type="entry name" value="Integrin_alpha_N"/>
</dbReference>
<dbReference type="Pfam" id="PF01345">
    <property type="entry name" value="DUF11"/>
    <property type="match status" value="1"/>
</dbReference>
<gene>
    <name evidence="4" type="ORF">Pla110_27330</name>
</gene>
<sequence length="1511" mass="165220">MNNPAAIFYQLAAQFFSADPKKRRSSQTPSSRLSGLECFEPRVMLSGVAAPVSTDLAVAVSSNAVAAVQGSEIIYDIAVTNNGPSAVTDAQVLDAVSSFLDSASWTATFAGGASGNANGSGDLNETVVLPAGASIEYVLTGTLKESARGTVTNVVSINSPSNTDTAPENNSAGDSDLVVLKATTGSGLFELSDQSEQGGFVTPGDGGFFEVQLADLDNDGDQDIITARDSISGPGTDHILLFLENNGEGVFTIQGPIINFGYLETFEIGDFNGDGLFDVLTVENELITLWIGDGEFNFSRRWQESSGLDGDYINLTAGDVDSDGDLDLVYSDEFTSLYTMLNDGAGEFTQSFEFAGGSTYIVDMQLGDLDGDGDLDLVISTNSSRTYRFIDETLMFINNGKGEFAQNSPSFITREVRGFDLGDVDGDGDLDLLVAQRDDNGGDFSTLFLNDGSGIFETNRDLQPANQTYDVSFADFDADGDLDVVFSKRGSSTFDPDTLGNEVFLNDGLGNFSTTGTHYPGIGSYKHAIGDLNGDGALDFVSTRGEVWFNTNKVLLPYEHDFEGIQGGLQHLQLSSPATSTVIGNEVNHFLKFDNSRQRGISMATMETLEPLPADFILKANVSTSGGFGALRNGFLVFDYQNENDFKYAGMIGETNQWVIGHYQGTWSNRFSQVDWDDSGKVIQSNKSYQLELQVVGKEVRLLVDGKLVTSAKIASPLNDGLTGIASLNAISRFDNLKLREVGPYFLDYYEDFNSPFPTQFQFNNLLKVSVVQGDENGYLKVDTSGSSGLGVALHPNHDPLPEIWKVEADVKAISGPNRWQDGFLIFDYKNANDFKYAGMFNGQNEWVVGHYQGNWGNRLLTVDGDDFGWEIKANVAYHMEVEAVGKIATFSVNGVVMGSVEFATNLNGGRIGLGAYNAVTHFDDFRLFLKNSSGSIQSLPYQLDLSDISLEELSSTGSVTIVNGIPNAPHNFDVSVEITNEEGREGGIIFDYQDADNYKFALLDFDRGRVSISAVVDGNAPRINLADGIIPGFFIETGSKVNLHLSVRGSIIEAFVDQLKMLEYEFEESNMSDGQLGLISKPSVVAYSNFEVHEEMEPRGEIDPSFYFDFDYWDSNHISDWLHTDSMDHWSRVKNGSNGIAEANSLSDSPLATALIQPINNLPSSFEMSIEITPLSQPGGWQDGFLIFDYKSPTDFKYAGMMAGQNQWIIGHFNGGFGNRELTVDWDDIGRQINPDELYLLHVSIDGSEVQLRVDTELIGTANFDAPVNEGQLGFGNYNAKTWFDEFRVGNNLVQGDVVAFPYSNNLSDYYQDRNNLPFLELNKESSNYYQSNKTLIFDATSENSLGAFILPTEDPLPVNYHVGVEFLSRDDPQPFRTGFVIFDYKNENDFKFAGALVSQNRWVIGHYQGHFANRLADVDWSAEDREILSKKYYEIAVNVHGADVELLVDGESIAEVTFSEPVNNGAVGFGVKGSRNYFRNFIAEEIAPPASAIDSLFSNMESEGSAILA</sequence>
<dbReference type="NCBIfam" id="TIGR01451">
    <property type="entry name" value="B_ant_repeat"/>
    <property type="match status" value="1"/>
</dbReference>
<evidence type="ECO:0000313" key="4">
    <source>
        <dbReference type="EMBL" id="QDU80996.1"/>
    </source>
</evidence>
<name>A0A518CP41_9PLAN</name>
<protein>
    <submittedName>
        <fullName evidence="4">FG-GAP repeat protein</fullName>
    </submittedName>
</protein>
<dbReference type="Proteomes" id="UP000317178">
    <property type="component" value="Chromosome"/>
</dbReference>
<evidence type="ECO:0000256" key="2">
    <source>
        <dbReference type="SAM" id="MobiDB-lite"/>
    </source>
</evidence>
<dbReference type="RefSeq" id="WP_197440184.1">
    <property type="nucleotide sequence ID" value="NZ_CP036281.1"/>
</dbReference>
<dbReference type="Gene3D" id="2.60.120.560">
    <property type="entry name" value="Exo-inulinase, domain 1"/>
    <property type="match status" value="5"/>
</dbReference>
<dbReference type="PANTHER" id="PTHR46580">
    <property type="entry name" value="SENSOR KINASE-RELATED"/>
    <property type="match status" value="1"/>
</dbReference>
<dbReference type="PANTHER" id="PTHR46580:SF4">
    <property type="entry name" value="ATP_GTP-BINDING PROTEIN"/>
    <property type="match status" value="1"/>
</dbReference>
<dbReference type="KEGG" id="plon:Pla110_27330"/>
<accession>A0A518CP41</accession>
<dbReference type="InterPro" id="IPR047589">
    <property type="entry name" value="DUF11_rpt"/>
</dbReference>
<dbReference type="EMBL" id="CP036281">
    <property type="protein sequence ID" value="QDU80996.1"/>
    <property type="molecule type" value="Genomic_DNA"/>
</dbReference>
<reference evidence="4 5" key="1">
    <citation type="submission" date="2019-02" db="EMBL/GenBank/DDBJ databases">
        <title>Deep-cultivation of Planctomycetes and their phenomic and genomic characterization uncovers novel biology.</title>
        <authorList>
            <person name="Wiegand S."/>
            <person name="Jogler M."/>
            <person name="Boedeker C."/>
            <person name="Pinto D."/>
            <person name="Vollmers J."/>
            <person name="Rivas-Marin E."/>
            <person name="Kohn T."/>
            <person name="Peeters S.H."/>
            <person name="Heuer A."/>
            <person name="Rast P."/>
            <person name="Oberbeckmann S."/>
            <person name="Bunk B."/>
            <person name="Jeske O."/>
            <person name="Meyerdierks A."/>
            <person name="Storesund J.E."/>
            <person name="Kallscheuer N."/>
            <person name="Luecker S."/>
            <person name="Lage O.M."/>
            <person name="Pohl T."/>
            <person name="Merkel B.J."/>
            <person name="Hornburger P."/>
            <person name="Mueller R.-W."/>
            <person name="Bruemmer F."/>
            <person name="Labrenz M."/>
            <person name="Spormann A.M."/>
            <person name="Op den Camp H."/>
            <person name="Overmann J."/>
            <person name="Amann R."/>
            <person name="Jetten M.S.M."/>
            <person name="Mascher T."/>
            <person name="Medema M.H."/>
            <person name="Devos D.P."/>
            <person name="Kaster A.-K."/>
            <person name="Ovreas L."/>
            <person name="Rohde M."/>
            <person name="Galperin M.Y."/>
            <person name="Jogler C."/>
        </authorList>
    </citation>
    <scope>NUCLEOTIDE SEQUENCE [LARGE SCALE GENOMIC DNA]</scope>
    <source>
        <strain evidence="4 5">Pla110</strain>
    </source>
</reference>
<feature type="domain" description="DUF11" evidence="3">
    <location>
        <begin position="55"/>
        <end position="172"/>
    </location>
</feature>
<dbReference type="Pfam" id="PF13517">
    <property type="entry name" value="FG-GAP_3"/>
    <property type="match status" value="3"/>
</dbReference>
<keyword evidence="1" id="KW-0732">Signal</keyword>
<feature type="compositionally biased region" description="Polar residues" evidence="2">
    <location>
        <begin position="155"/>
        <end position="173"/>
    </location>
</feature>
<evidence type="ECO:0000256" key="1">
    <source>
        <dbReference type="ARBA" id="ARBA00022729"/>
    </source>
</evidence>
<dbReference type="Gene3D" id="2.130.10.130">
    <property type="entry name" value="Integrin alpha, N-terminal"/>
    <property type="match status" value="1"/>
</dbReference>
<evidence type="ECO:0000259" key="3">
    <source>
        <dbReference type="Pfam" id="PF01345"/>
    </source>
</evidence>
<proteinExistence type="predicted"/>
<feature type="region of interest" description="Disordered" evidence="2">
    <location>
        <begin position="155"/>
        <end position="175"/>
    </location>
</feature>
<dbReference type="InterPro" id="IPR001434">
    <property type="entry name" value="OmcB-like_DUF11"/>
</dbReference>
<organism evidence="4 5">
    <name type="scientific">Polystyrenella longa</name>
    <dbReference type="NCBI Taxonomy" id="2528007"/>
    <lineage>
        <taxon>Bacteria</taxon>
        <taxon>Pseudomonadati</taxon>
        <taxon>Planctomycetota</taxon>
        <taxon>Planctomycetia</taxon>
        <taxon>Planctomycetales</taxon>
        <taxon>Planctomycetaceae</taxon>
        <taxon>Polystyrenella</taxon>
    </lineage>
</organism>
<evidence type="ECO:0000313" key="5">
    <source>
        <dbReference type="Proteomes" id="UP000317178"/>
    </source>
</evidence>
<dbReference type="SUPFAM" id="SSF69318">
    <property type="entry name" value="Integrin alpha N-terminal domain"/>
    <property type="match status" value="2"/>
</dbReference>
<dbReference type="InterPro" id="IPR013517">
    <property type="entry name" value="FG-GAP"/>
</dbReference>